<sequence>MSTFGLIGLLVAFAGVAVSAVCLVAGALMRKRKRDLGETLTWAGHIAVFLSLAGLTVCCGILVYCFMTGDMTIEYVLNYHSDASGDFAWLYKLAGLWAGRQGSLLFWAWLIAVFNAVVAARNLKAPKRLDAMALLVSQVVLAAFVCVLLFSESNMPFTATPAKYFDASGNLTSAASLFGMNTLLEHWAMAIHPPTLFVGYAGLTIPFAYAIAALIVNDPSKEWVVRSQRYALFSWLFLGIGIGLGAVWAYVVLGWGGYWGWDPVENASLLSWLVGVALIHSFTVYRQRGAFKRWSVMCACLTFSFVIVGTFISRSGLVQSVHAFEGDPVSLVLFGALIGLSVLAGIVGLVVRWRSFGPAAEGSDDVESMVSKDAAYYFNNVIMVVFTLLLTYLTVASALPSWLPLGGQTVSTGTYDAIARPLGVVYLAILAVCPLLSWGRTEGRQFRKRARVPGALALVLFAVLMVYFATYLLPSYNANLDYYTGLAASGDASAEEMLSVLNPSWYYNGLAVVGFFVASVLFFNSLFMLGRTIRGYQKGHGGNALAAAWGLLVNRASTFGGFVAHLGMAVILVGLIGSSMYVTERVGYVDYDEETDTASAPFTIQDFTLTYTGSAVEPQGNGDDILYTVYYDVDKDGQALGTVNPTVQFVQSTQQQKLVASVISFPTEDLFVVYRGVNTEGDLSMDVRVNPLISFVWAGFFLLMAGIVVSTFGRRGASRKLAGVEDEEARLEAKAKKATSGDAGGVVVAASYEASIESDGARTVVEERAVVVTASSSDDGAENAPADDEGGKRG</sequence>
<reference evidence="7" key="2">
    <citation type="submission" date="2021-09" db="EMBL/GenBank/DDBJ databases">
        <authorList>
            <person name="Gilroy R."/>
        </authorList>
    </citation>
    <scope>NUCLEOTIDE SEQUENCE</scope>
    <source>
        <strain evidence="7">USAMLcec12-2067</strain>
    </source>
</reference>
<feature type="domain" description="Cytochrome c-type biogenesis protein CcmF C-terminal" evidence="6">
    <location>
        <begin position="367"/>
        <end position="713"/>
    </location>
</feature>
<dbReference type="InterPro" id="IPR003567">
    <property type="entry name" value="Cyt_c_biogenesis"/>
</dbReference>
<dbReference type="PANTHER" id="PTHR43653">
    <property type="entry name" value="CYTOCHROME C ASSEMBLY PROTEIN-RELATED"/>
    <property type="match status" value="1"/>
</dbReference>
<feature type="transmembrane region" description="Helical" evidence="4">
    <location>
        <begin position="562"/>
        <end position="582"/>
    </location>
</feature>
<feature type="transmembrane region" description="Helical" evidence="4">
    <location>
        <begin position="418"/>
        <end position="438"/>
    </location>
</feature>
<feature type="region of interest" description="Disordered" evidence="3">
    <location>
        <begin position="772"/>
        <end position="794"/>
    </location>
</feature>
<feature type="transmembrane region" description="Helical" evidence="4">
    <location>
        <begin position="450"/>
        <end position="473"/>
    </location>
</feature>
<comment type="caution">
    <text evidence="7">The sequence shown here is derived from an EMBL/GenBank/DDBJ whole genome shotgun (WGS) entry which is preliminary data.</text>
</comment>
<feature type="transmembrane region" description="Helical" evidence="4">
    <location>
        <begin position="505"/>
        <end position="529"/>
    </location>
</feature>
<reference evidence="7" key="1">
    <citation type="journal article" date="2021" name="PeerJ">
        <title>Extensive microbial diversity within the chicken gut microbiome revealed by metagenomics and culture.</title>
        <authorList>
            <person name="Gilroy R."/>
            <person name="Ravi A."/>
            <person name="Getino M."/>
            <person name="Pursley I."/>
            <person name="Horton D.L."/>
            <person name="Alikhan N.F."/>
            <person name="Baker D."/>
            <person name="Gharbi K."/>
            <person name="Hall N."/>
            <person name="Watson M."/>
            <person name="Adriaenssens E.M."/>
            <person name="Foster-Nyarko E."/>
            <person name="Jarju S."/>
            <person name="Secka A."/>
            <person name="Antonio M."/>
            <person name="Oren A."/>
            <person name="Chaudhuri R.R."/>
            <person name="La Ragione R."/>
            <person name="Hildebrand F."/>
            <person name="Pallen M.J."/>
        </authorList>
    </citation>
    <scope>NUCLEOTIDE SEQUENCE</scope>
    <source>
        <strain evidence="7">USAMLcec12-2067</strain>
    </source>
</reference>
<dbReference type="InterPro" id="IPR032523">
    <property type="entry name" value="CcmF_C"/>
</dbReference>
<feature type="transmembrane region" description="Helical" evidence="4">
    <location>
        <begin position="40"/>
        <end position="64"/>
    </location>
</feature>
<feature type="transmembrane region" description="Helical" evidence="4">
    <location>
        <begin position="267"/>
        <end position="285"/>
    </location>
</feature>
<dbReference type="Pfam" id="PF01578">
    <property type="entry name" value="Cytochrom_C_asm"/>
    <property type="match status" value="1"/>
</dbReference>
<feature type="transmembrane region" description="Helical" evidence="4">
    <location>
        <begin position="230"/>
        <end position="255"/>
    </location>
</feature>
<feature type="transmembrane region" description="Helical" evidence="4">
    <location>
        <begin position="374"/>
        <end position="398"/>
    </location>
</feature>
<feature type="transmembrane region" description="Helical" evidence="4">
    <location>
        <begin position="332"/>
        <end position="353"/>
    </location>
</feature>
<evidence type="ECO:0000313" key="8">
    <source>
        <dbReference type="Proteomes" id="UP000789325"/>
    </source>
</evidence>
<keyword evidence="4" id="KW-0812">Transmembrane</keyword>
<accession>A0A9D2VIQ6</accession>
<dbReference type="GO" id="GO:0020037">
    <property type="term" value="F:heme binding"/>
    <property type="evidence" value="ECO:0007669"/>
    <property type="project" value="InterPro"/>
</dbReference>
<evidence type="ECO:0000313" key="7">
    <source>
        <dbReference type="EMBL" id="HJH42652.1"/>
    </source>
</evidence>
<comment type="similarity">
    <text evidence="1">Belongs to the CcmF/CycK/Ccl1/NrfE/CcsA family.</text>
</comment>
<feature type="transmembrane region" description="Helical" evidence="4">
    <location>
        <begin position="104"/>
        <end position="120"/>
    </location>
</feature>
<evidence type="ECO:0000256" key="3">
    <source>
        <dbReference type="SAM" id="MobiDB-lite"/>
    </source>
</evidence>
<feature type="compositionally biased region" description="Acidic residues" evidence="3">
    <location>
        <begin position="779"/>
        <end position="788"/>
    </location>
</feature>
<gene>
    <name evidence="7" type="primary">ccsA</name>
    <name evidence="7" type="ORF">K8V16_02550</name>
</gene>
<evidence type="ECO:0000259" key="5">
    <source>
        <dbReference type="Pfam" id="PF01578"/>
    </source>
</evidence>
<dbReference type="Proteomes" id="UP000789325">
    <property type="component" value="Unassembled WGS sequence"/>
</dbReference>
<proteinExistence type="inferred from homology"/>
<organism evidence="7 8">
    <name type="scientific">Rubneribacter badeniensis</name>
    <dbReference type="NCBI Taxonomy" id="2070688"/>
    <lineage>
        <taxon>Bacteria</taxon>
        <taxon>Bacillati</taxon>
        <taxon>Actinomycetota</taxon>
        <taxon>Coriobacteriia</taxon>
        <taxon>Eggerthellales</taxon>
        <taxon>Eggerthellaceae</taxon>
        <taxon>Rubneribacter</taxon>
    </lineage>
</organism>
<feature type="transmembrane region" description="Helical" evidence="4">
    <location>
        <begin position="692"/>
        <end position="712"/>
    </location>
</feature>
<protein>
    <submittedName>
        <fullName evidence="7">Cytochrome c biogenesis protein CcsA</fullName>
    </submittedName>
</protein>
<feature type="transmembrane region" description="Helical" evidence="4">
    <location>
        <begin position="197"/>
        <end position="218"/>
    </location>
</feature>
<dbReference type="AlphaFoldDB" id="A0A9D2VIQ6"/>
<feature type="transmembrane region" description="Helical" evidence="4">
    <location>
        <begin position="294"/>
        <end position="312"/>
    </location>
</feature>
<dbReference type="EMBL" id="DYZL01000041">
    <property type="protein sequence ID" value="HJH42652.1"/>
    <property type="molecule type" value="Genomic_DNA"/>
</dbReference>
<evidence type="ECO:0000256" key="2">
    <source>
        <dbReference type="ARBA" id="ARBA00022748"/>
    </source>
</evidence>
<keyword evidence="4" id="KW-1133">Transmembrane helix</keyword>
<feature type="domain" description="Cytochrome c assembly protein" evidence="5">
    <location>
        <begin position="101"/>
        <end position="315"/>
    </location>
</feature>
<keyword evidence="2" id="KW-0201">Cytochrome c-type biogenesis</keyword>
<dbReference type="GO" id="GO:0016020">
    <property type="term" value="C:membrane"/>
    <property type="evidence" value="ECO:0007669"/>
    <property type="project" value="InterPro"/>
</dbReference>
<dbReference type="Pfam" id="PF16327">
    <property type="entry name" value="CcmF_C"/>
    <property type="match status" value="1"/>
</dbReference>
<dbReference type="GO" id="GO:0015232">
    <property type="term" value="F:heme transmembrane transporter activity"/>
    <property type="evidence" value="ECO:0007669"/>
    <property type="project" value="InterPro"/>
</dbReference>
<dbReference type="PRINTS" id="PR01410">
    <property type="entry name" value="CCBIOGENESIS"/>
</dbReference>
<dbReference type="PANTHER" id="PTHR43653:SF1">
    <property type="entry name" value="CYTOCHROME C-TYPE BIOGENESIS PROTEIN CCMF"/>
    <property type="match status" value="1"/>
</dbReference>
<feature type="transmembrane region" description="Helical" evidence="4">
    <location>
        <begin position="6"/>
        <end position="28"/>
    </location>
</feature>
<keyword evidence="4" id="KW-0472">Membrane</keyword>
<dbReference type="InterPro" id="IPR002541">
    <property type="entry name" value="Cyt_c_assembly"/>
</dbReference>
<evidence type="ECO:0000256" key="4">
    <source>
        <dbReference type="SAM" id="Phobius"/>
    </source>
</evidence>
<feature type="transmembrane region" description="Helical" evidence="4">
    <location>
        <begin position="132"/>
        <end position="151"/>
    </location>
</feature>
<dbReference type="GO" id="GO:0017004">
    <property type="term" value="P:cytochrome complex assembly"/>
    <property type="evidence" value="ECO:0007669"/>
    <property type="project" value="UniProtKB-KW"/>
</dbReference>
<evidence type="ECO:0000256" key="1">
    <source>
        <dbReference type="ARBA" id="ARBA00009186"/>
    </source>
</evidence>
<name>A0A9D2VIQ6_9ACTN</name>
<evidence type="ECO:0000259" key="6">
    <source>
        <dbReference type="Pfam" id="PF16327"/>
    </source>
</evidence>